<feature type="compositionally biased region" description="Polar residues" evidence="1">
    <location>
        <begin position="108"/>
        <end position="124"/>
    </location>
</feature>
<feature type="region of interest" description="Disordered" evidence="1">
    <location>
        <begin position="32"/>
        <end position="132"/>
    </location>
</feature>
<dbReference type="PROSITE" id="PS51257">
    <property type="entry name" value="PROKAR_LIPOPROTEIN"/>
    <property type="match status" value="1"/>
</dbReference>
<dbReference type="RefSeq" id="WP_173413118.1">
    <property type="nucleotide sequence ID" value="NZ_CP054139.1"/>
</dbReference>
<evidence type="ECO:0000256" key="1">
    <source>
        <dbReference type="SAM" id="MobiDB-lite"/>
    </source>
</evidence>
<feature type="transmembrane region" description="Helical" evidence="2">
    <location>
        <begin position="140"/>
        <end position="160"/>
    </location>
</feature>
<dbReference type="KEGG" id="mmab:HQ865_01125"/>
<gene>
    <name evidence="3" type="ORF">HQ865_01125</name>
</gene>
<evidence type="ECO:0000313" key="3">
    <source>
        <dbReference type="EMBL" id="QKJ28416.1"/>
    </source>
</evidence>
<evidence type="ECO:0000313" key="4">
    <source>
        <dbReference type="Proteomes" id="UP000505355"/>
    </source>
</evidence>
<reference evidence="3 4" key="1">
    <citation type="submission" date="2020-05" db="EMBL/GenBank/DDBJ databases">
        <title>Mucilaginibacter mali sp. nov.</title>
        <authorList>
            <person name="Kim H.S."/>
            <person name="Lee K.C."/>
            <person name="Suh M.K."/>
            <person name="Kim J.-S."/>
            <person name="Han K.-I."/>
            <person name="Eom M.K."/>
            <person name="Shin Y.K."/>
            <person name="Lee J.-S."/>
        </authorList>
    </citation>
    <scope>NUCLEOTIDE SEQUENCE [LARGE SCALE GENOMIC DNA]</scope>
    <source>
        <strain evidence="3 4">G2-14</strain>
    </source>
</reference>
<accession>A0A7D4UE11</accession>
<feature type="compositionally biased region" description="Polar residues" evidence="1">
    <location>
        <begin position="32"/>
        <end position="59"/>
    </location>
</feature>
<dbReference type="Proteomes" id="UP000505355">
    <property type="component" value="Chromosome"/>
</dbReference>
<keyword evidence="4" id="KW-1185">Reference proteome</keyword>
<organism evidence="3 4">
    <name type="scientific">Mucilaginibacter mali</name>
    <dbReference type="NCBI Taxonomy" id="2740462"/>
    <lineage>
        <taxon>Bacteria</taxon>
        <taxon>Pseudomonadati</taxon>
        <taxon>Bacteroidota</taxon>
        <taxon>Sphingobacteriia</taxon>
        <taxon>Sphingobacteriales</taxon>
        <taxon>Sphingobacteriaceae</taxon>
        <taxon>Mucilaginibacter</taxon>
    </lineage>
</organism>
<protein>
    <submittedName>
        <fullName evidence="3">Uncharacterized protein</fullName>
    </submittedName>
</protein>
<sequence>MKKYLLLACLVILTGCHVKHKIVDSYSHQQNDTAVSSDTSSLHKASQTKTVDSTKTTVADNGLTRITEHEHSVTDGRTGNKTTDIDRTIEHRADIRTEQHNLTRTDQQKQATAQAGYHQQQSNQVKDKGRHTDTTITPSYGLIIWVAGILALVFVAWRIYRG</sequence>
<feature type="compositionally biased region" description="Basic and acidic residues" evidence="1">
    <location>
        <begin position="83"/>
        <end position="107"/>
    </location>
</feature>
<name>A0A7D4UE11_9SPHI</name>
<evidence type="ECO:0000256" key="2">
    <source>
        <dbReference type="SAM" id="Phobius"/>
    </source>
</evidence>
<keyword evidence="2" id="KW-0812">Transmembrane</keyword>
<keyword evidence="2" id="KW-0472">Membrane</keyword>
<dbReference type="AlphaFoldDB" id="A0A7D4UE11"/>
<keyword evidence="2" id="KW-1133">Transmembrane helix</keyword>
<proteinExistence type="predicted"/>
<dbReference type="EMBL" id="CP054139">
    <property type="protein sequence ID" value="QKJ28416.1"/>
    <property type="molecule type" value="Genomic_DNA"/>
</dbReference>